<dbReference type="EMBL" id="JACHGF010000018">
    <property type="protein sequence ID" value="MBB5287447.1"/>
    <property type="molecule type" value="Genomic_DNA"/>
</dbReference>
<keyword evidence="2" id="KW-0560">Oxidoreductase</keyword>
<reference evidence="2 3" key="1">
    <citation type="submission" date="2020-08" db="EMBL/GenBank/DDBJ databases">
        <title>Genomic Encyclopedia of Type Strains, Phase IV (KMG-IV): sequencing the most valuable type-strain genomes for metagenomic binning, comparative biology and taxonomic classification.</title>
        <authorList>
            <person name="Goeker M."/>
        </authorList>
    </citation>
    <scope>NUCLEOTIDE SEQUENCE [LARGE SCALE GENOMIC DNA]</scope>
    <source>
        <strain evidence="2 3">DSM 105074</strain>
    </source>
</reference>
<dbReference type="SUPFAM" id="SSF54593">
    <property type="entry name" value="Glyoxalase/Bleomycin resistance protein/Dihydroxybiphenyl dioxygenase"/>
    <property type="match status" value="1"/>
</dbReference>
<dbReference type="Pfam" id="PF00903">
    <property type="entry name" value="Glyoxalase"/>
    <property type="match status" value="1"/>
</dbReference>
<dbReference type="Proteomes" id="UP000557307">
    <property type="component" value="Unassembled WGS sequence"/>
</dbReference>
<sequence length="143" mass="16059">MTINFHSATPILYAQDLAASLDYYQKVLGFQLDWHDPGVMASVSRGDCHLMLTSSDQGHPGSWVWIGVGDADALHDEYRAHGAKIRHPPTNYAWAYELQIEDLDCNVLRFGAEPKPDQPYGPWLDSRGQTWLPQPQGGWVKVP</sequence>
<feature type="domain" description="VOC" evidence="1">
    <location>
        <begin position="4"/>
        <end position="113"/>
    </location>
</feature>
<keyword evidence="2" id="KW-0456">Lyase</keyword>
<evidence type="ECO:0000259" key="1">
    <source>
        <dbReference type="PROSITE" id="PS51819"/>
    </source>
</evidence>
<evidence type="ECO:0000313" key="3">
    <source>
        <dbReference type="Proteomes" id="UP000557307"/>
    </source>
</evidence>
<dbReference type="GO" id="GO:0051213">
    <property type="term" value="F:dioxygenase activity"/>
    <property type="evidence" value="ECO:0007669"/>
    <property type="project" value="UniProtKB-KW"/>
</dbReference>
<dbReference type="InterPro" id="IPR029068">
    <property type="entry name" value="Glyas_Bleomycin-R_OHBP_Dase"/>
</dbReference>
<dbReference type="PROSITE" id="PS51819">
    <property type="entry name" value="VOC"/>
    <property type="match status" value="1"/>
</dbReference>
<dbReference type="AlphaFoldDB" id="A0A840U122"/>
<dbReference type="InterPro" id="IPR037523">
    <property type="entry name" value="VOC_core"/>
</dbReference>
<dbReference type="GO" id="GO:0016829">
    <property type="term" value="F:lyase activity"/>
    <property type="evidence" value="ECO:0007669"/>
    <property type="project" value="UniProtKB-KW"/>
</dbReference>
<gene>
    <name evidence="2" type="ORF">HNQ92_005610</name>
</gene>
<comment type="caution">
    <text evidence="2">The sequence shown here is derived from an EMBL/GenBank/DDBJ whole genome shotgun (WGS) entry which is preliminary data.</text>
</comment>
<proteinExistence type="predicted"/>
<dbReference type="InterPro" id="IPR004360">
    <property type="entry name" value="Glyas_Fos-R_dOase_dom"/>
</dbReference>
<protein>
    <submittedName>
        <fullName evidence="2">Catechol 2,3-dioxygenase-like lactoylglutathione lyase family enzyme</fullName>
    </submittedName>
</protein>
<keyword evidence="3" id="KW-1185">Reference proteome</keyword>
<accession>A0A840U122</accession>
<evidence type="ECO:0000313" key="2">
    <source>
        <dbReference type="EMBL" id="MBB5287447.1"/>
    </source>
</evidence>
<name>A0A840U122_9BACT</name>
<dbReference type="RefSeq" id="WP_184179627.1">
    <property type="nucleotide sequence ID" value="NZ_JACHGF010000018.1"/>
</dbReference>
<keyword evidence="2" id="KW-0223">Dioxygenase</keyword>
<dbReference type="Gene3D" id="3.10.180.10">
    <property type="entry name" value="2,3-Dihydroxybiphenyl 1,2-Dioxygenase, domain 1"/>
    <property type="match status" value="1"/>
</dbReference>
<organism evidence="2 3">
    <name type="scientific">Rhabdobacter roseus</name>
    <dbReference type="NCBI Taxonomy" id="1655419"/>
    <lineage>
        <taxon>Bacteria</taxon>
        <taxon>Pseudomonadati</taxon>
        <taxon>Bacteroidota</taxon>
        <taxon>Cytophagia</taxon>
        <taxon>Cytophagales</taxon>
        <taxon>Cytophagaceae</taxon>
        <taxon>Rhabdobacter</taxon>
    </lineage>
</organism>